<dbReference type="AlphaFoldDB" id="A0A225WBN3"/>
<evidence type="ECO:0000256" key="4">
    <source>
        <dbReference type="ARBA" id="ARBA00023026"/>
    </source>
</evidence>
<dbReference type="EMBL" id="NBNE01001313">
    <property type="protein sequence ID" value="OWZ14549.1"/>
    <property type="molecule type" value="Genomic_DNA"/>
</dbReference>
<organism evidence="6 7">
    <name type="scientific">Phytophthora megakarya</name>
    <dbReference type="NCBI Taxonomy" id="4795"/>
    <lineage>
        <taxon>Eukaryota</taxon>
        <taxon>Sar</taxon>
        <taxon>Stramenopiles</taxon>
        <taxon>Oomycota</taxon>
        <taxon>Peronosporomycetes</taxon>
        <taxon>Peronosporales</taxon>
        <taxon>Peronosporaceae</taxon>
        <taxon>Phytophthora</taxon>
    </lineage>
</organism>
<evidence type="ECO:0000313" key="6">
    <source>
        <dbReference type="EMBL" id="OWZ14549.1"/>
    </source>
</evidence>
<keyword evidence="7" id="KW-1185">Reference proteome</keyword>
<evidence type="ECO:0000313" key="7">
    <source>
        <dbReference type="Proteomes" id="UP000198211"/>
    </source>
</evidence>
<gene>
    <name evidence="6" type="ORF">PHMEG_00011958</name>
</gene>
<reference evidence="7" key="1">
    <citation type="submission" date="2017-03" db="EMBL/GenBank/DDBJ databases">
        <title>Phytopthora megakarya and P. palmivora, two closely related causual agents of cacao black pod achieved similar genome size and gene model numbers by different mechanisms.</title>
        <authorList>
            <person name="Ali S."/>
            <person name="Shao J."/>
            <person name="Larry D.J."/>
            <person name="Kronmiller B."/>
            <person name="Shen D."/>
            <person name="Strem M.D."/>
            <person name="Melnick R.L."/>
            <person name="Guiltinan M.J."/>
            <person name="Tyler B.M."/>
            <person name="Meinhardt L.W."/>
            <person name="Bailey B.A."/>
        </authorList>
    </citation>
    <scope>NUCLEOTIDE SEQUENCE [LARGE SCALE GENOMIC DNA]</scope>
    <source>
        <strain evidence="7">zdho120</strain>
    </source>
</reference>
<sequence length="779" mass="87491">MAPNVSDGPMCGPKSILTRWMIFTLCFDDIHVELQCLENGPVQNTVIATATTSFTISMDSLRLVFPHLIKEGEHDIRVRALADKLLGQRFVVRSTVVFEWDNSIDRITKMQSQSDLLTPMLRVFGNLEEETTTGSRDDESRITTRRTTSNNDNIHSEIERYHAEKEDNTNNTNDEQRAFLLFRKNPVVSKTLQKRPAAAKVIQDNPAIAKIIKTNPGIMKTVGKMQKDKKFANEVQSSPVYNKLQSSLKKSPSKKFTVDGVKNMGAAMSKSMASTEKWHDDPLKVIALGLFAVFASVQAQNSQVSQDVIESGVSSQVHRLIPTRNTTRGLAEYPSSWVTKSIDHDQVKPFAQPEPITISDKVGVKFKPQIHIKTGCEPYPAVNDVGETSGGLKPTGNIRGKCGGSGLGSQVYGRGKWHNDVWAIMYAWYFPKASPSAGLGFRHQWQYAVIFIDNPDVPEPKVLGCSMTSYKAKAKKYKPCPSFAFDGTSIKFRYKHQWPEVQDLDVTSDAGKFQDLIMWDQLTEDARQALNSRSCFGDEIPPMNDWLFATHRKYRKQERDYVHKLECGVRKIHEEIKLLEQQLEYASIGISRSQTLWGAATDYFRLFRHGIRSPSDTSYSCALNVLDSSMAPNVRDGLMCGPKAILTRWMLFSLCFDDILVDLQCLKKGPIKNSVVATVITNITISTGSLRLVFPHLIKEGERDGDVTSLADKLLGQHLVVRGSVVFEWDSSIGRVTKMQSQADMLTPMLRVLGTLEDVNRVFERSSVTPECCWPQFLE</sequence>
<keyword evidence="4" id="KW-0843">Virulence</keyword>
<comment type="subcellular location">
    <subcellularLocation>
        <location evidence="1">Secreted</location>
    </subcellularLocation>
</comment>
<dbReference type="InterPro" id="IPR008701">
    <property type="entry name" value="NPP1"/>
</dbReference>
<dbReference type="Proteomes" id="UP000198211">
    <property type="component" value="Unassembled WGS sequence"/>
</dbReference>
<dbReference type="Pfam" id="PF05630">
    <property type="entry name" value="NPP1"/>
    <property type="match status" value="1"/>
</dbReference>
<dbReference type="OrthoDB" id="147163at2759"/>
<dbReference type="GO" id="GO:0005576">
    <property type="term" value="C:extracellular region"/>
    <property type="evidence" value="ECO:0007669"/>
    <property type="project" value="UniProtKB-SubCell"/>
</dbReference>
<feature type="region of interest" description="Disordered" evidence="5">
    <location>
        <begin position="129"/>
        <end position="149"/>
    </location>
</feature>
<protein>
    <submittedName>
        <fullName evidence="6">Necrosis inducing protein NPP1</fullName>
    </submittedName>
</protein>
<accession>A0A225WBN3</accession>
<proteinExistence type="inferred from homology"/>
<evidence type="ECO:0000256" key="5">
    <source>
        <dbReference type="SAM" id="MobiDB-lite"/>
    </source>
</evidence>
<evidence type="ECO:0000256" key="2">
    <source>
        <dbReference type="ARBA" id="ARBA00009520"/>
    </source>
</evidence>
<dbReference type="PANTHER" id="PTHR33657:SF8">
    <property type="entry name" value="DOMAIN PROTEIN, PUTATIVE (AFU_ORTHOLOGUE AFUA_5G00600)-RELATED"/>
    <property type="match status" value="1"/>
</dbReference>
<comment type="similarity">
    <text evidence="2">Belongs to the Necrosis inducing protein (NPP1) family.</text>
</comment>
<evidence type="ECO:0000256" key="3">
    <source>
        <dbReference type="ARBA" id="ARBA00022525"/>
    </source>
</evidence>
<dbReference type="STRING" id="4795.A0A225WBN3"/>
<evidence type="ECO:0000256" key="1">
    <source>
        <dbReference type="ARBA" id="ARBA00004613"/>
    </source>
</evidence>
<keyword evidence="3" id="KW-0964">Secreted</keyword>
<name>A0A225WBN3_9STRA</name>
<comment type="caution">
    <text evidence="6">The sequence shown here is derived from an EMBL/GenBank/DDBJ whole genome shotgun (WGS) entry which is preliminary data.</text>
</comment>
<dbReference type="PANTHER" id="PTHR33657">
    <property type="entry name" value="DOMAIN PROTEIN, PUTATIVE (AFU_ORTHOLOGUE AFUA_5G00600)-RELATED"/>
    <property type="match status" value="1"/>
</dbReference>